<accession>X8AF79</accession>
<dbReference type="Gene3D" id="3.30.1540.10">
    <property type="entry name" value="formyl-coa transferase, domain 3"/>
    <property type="match status" value="1"/>
</dbReference>
<protein>
    <submittedName>
        <fullName evidence="3">Formyl-CoA transferase domain protein</fullName>
        <ecNumber evidence="3">2.8.3.16</ecNumber>
    </submittedName>
</protein>
<dbReference type="PATRIC" id="fig|1299334.3.peg.6507"/>
<sequence>MTCRCWPWGLGHPIQREHGASDGRPAAEDGHQNASAVQPLTGNYRTRDGRFIQLSMLQPTRYWPEFCRLMGCDGYADDPRFATLASLAENADAAFEIVEDAIASRTFAECVRLLKECSGPWAPVQDGWEVGNDESLIANGRIAEIVDADGHPQKLVVNPVKFDEAAPSLVRAPQFAEHTDEVLRELGFDDQQLVELKVAGAIT</sequence>
<feature type="region of interest" description="Disordered" evidence="2">
    <location>
        <begin position="17"/>
        <end position="38"/>
    </location>
</feature>
<organism evidence="3">
    <name type="scientific">Mycobacterium xenopi 4042</name>
    <dbReference type="NCBI Taxonomy" id="1299334"/>
    <lineage>
        <taxon>Bacteria</taxon>
        <taxon>Bacillati</taxon>
        <taxon>Actinomycetota</taxon>
        <taxon>Actinomycetes</taxon>
        <taxon>Mycobacteriales</taxon>
        <taxon>Mycobacteriaceae</taxon>
        <taxon>Mycobacterium</taxon>
    </lineage>
</organism>
<dbReference type="InterPro" id="IPR044855">
    <property type="entry name" value="CoA-Trfase_III_dom3_sf"/>
</dbReference>
<reference evidence="3" key="1">
    <citation type="submission" date="2014-01" db="EMBL/GenBank/DDBJ databases">
        <authorList>
            <person name="Brown-Elliot B."/>
            <person name="Wallace R."/>
            <person name="Lenaerts A."/>
            <person name="Ordway D."/>
            <person name="DeGroote M.A."/>
            <person name="Parker T."/>
            <person name="Sizemore C."/>
            <person name="Tallon L.J."/>
            <person name="Sadzewicz L.K."/>
            <person name="Sengamalay N."/>
            <person name="Fraser C.M."/>
            <person name="Hine E."/>
            <person name="Shefchek K.A."/>
            <person name="Das S.P."/>
            <person name="Tettelin H."/>
        </authorList>
    </citation>
    <scope>NUCLEOTIDE SEQUENCE [LARGE SCALE GENOMIC DNA]</scope>
    <source>
        <strain evidence="3">4042</strain>
    </source>
</reference>
<keyword evidence="1 3" id="KW-0808">Transferase</keyword>
<dbReference type="PANTHER" id="PTHR48207">
    <property type="entry name" value="SUCCINATE--HYDROXYMETHYLGLUTARATE COA-TRANSFERASE"/>
    <property type="match status" value="1"/>
</dbReference>
<proteinExistence type="predicted"/>
<dbReference type="AlphaFoldDB" id="X8AF79"/>
<feature type="compositionally biased region" description="Basic and acidic residues" evidence="2">
    <location>
        <begin position="17"/>
        <end position="31"/>
    </location>
</feature>
<dbReference type="EC" id="2.8.3.16" evidence="3"/>
<dbReference type="SUPFAM" id="SSF89796">
    <property type="entry name" value="CoA-transferase family III (CaiB/BaiF)"/>
    <property type="match status" value="1"/>
</dbReference>
<evidence type="ECO:0000313" key="3">
    <source>
        <dbReference type="EMBL" id="EUA30577.1"/>
    </source>
</evidence>
<gene>
    <name evidence="3" type="ORF">I553_4834</name>
</gene>
<dbReference type="InterPro" id="IPR050483">
    <property type="entry name" value="CoA-transferase_III_domain"/>
</dbReference>
<dbReference type="EMBL" id="JAOB01000060">
    <property type="protein sequence ID" value="EUA30577.1"/>
    <property type="molecule type" value="Genomic_DNA"/>
</dbReference>
<dbReference type="PANTHER" id="PTHR48207:SF3">
    <property type="entry name" value="SUCCINATE--HYDROXYMETHYLGLUTARATE COA-TRANSFERASE"/>
    <property type="match status" value="1"/>
</dbReference>
<dbReference type="InterPro" id="IPR023606">
    <property type="entry name" value="CoA-Trfase_III_dom_1_sf"/>
</dbReference>
<dbReference type="GO" id="GO:0033608">
    <property type="term" value="F:formyl-CoA transferase activity"/>
    <property type="evidence" value="ECO:0007669"/>
    <property type="project" value="UniProtKB-EC"/>
</dbReference>
<evidence type="ECO:0000256" key="1">
    <source>
        <dbReference type="ARBA" id="ARBA00022679"/>
    </source>
</evidence>
<dbReference type="Pfam" id="PF02515">
    <property type="entry name" value="CoA_transf_3"/>
    <property type="match status" value="1"/>
</dbReference>
<evidence type="ECO:0000256" key="2">
    <source>
        <dbReference type="SAM" id="MobiDB-lite"/>
    </source>
</evidence>
<dbReference type="InterPro" id="IPR003673">
    <property type="entry name" value="CoA-Trfase_fam_III"/>
</dbReference>
<dbReference type="Gene3D" id="3.40.50.10540">
    <property type="entry name" value="Crotonobetainyl-coa:carnitine coa-transferase, domain 1"/>
    <property type="match status" value="1"/>
</dbReference>
<name>X8AF79_MYCXE</name>
<comment type="caution">
    <text evidence="3">The sequence shown here is derived from an EMBL/GenBank/DDBJ whole genome shotgun (WGS) entry which is preliminary data.</text>
</comment>